<evidence type="ECO:0000313" key="1">
    <source>
        <dbReference type="EMBL" id="CAD2202557.1"/>
    </source>
</evidence>
<comment type="caution">
    <text evidence="1">The sequence shown here is derived from an EMBL/GenBank/DDBJ whole genome shotgun (WGS) entry which is preliminary data.</text>
</comment>
<dbReference type="AlphaFoldDB" id="A0A6V7XV32"/>
<dbReference type="EMBL" id="CAJEWN010002216">
    <property type="protein sequence ID" value="CAD2202557.1"/>
    <property type="molecule type" value="Genomic_DNA"/>
</dbReference>
<accession>A0A6V7XV32</accession>
<dbReference type="InterPro" id="IPR043502">
    <property type="entry name" value="DNA/RNA_pol_sf"/>
</dbReference>
<dbReference type="PANTHER" id="PTHR33568:SF3">
    <property type="entry name" value="DNA-DIRECTED DNA POLYMERASE"/>
    <property type="match status" value="1"/>
</dbReference>
<dbReference type="PANTHER" id="PTHR33568">
    <property type="entry name" value="DNA POLYMERASE"/>
    <property type="match status" value="1"/>
</dbReference>
<gene>
    <name evidence="1" type="ORF">MENT_LOCUS56195</name>
</gene>
<dbReference type="OrthoDB" id="5877400at2759"/>
<protein>
    <submittedName>
        <fullName evidence="1">Uncharacterized protein</fullName>
    </submittedName>
</protein>
<name>A0A6V7XV32_MELEN</name>
<dbReference type="Gene3D" id="1.10.287.690">
    <property type="entry name" value="Helix hairpin bin"/>
    <property type="match status" value="1"/>
</dbReference>
<evidence type="ECO:0000313" key="2">
    <source>
        <dbReference type="Proteomes" id="UP000580250"/>
    </source>
</evidence>
<dbReference type="Proteomes" id="UP000580250">
    <property type="component" value="Unassembled WGS sequence"/>
</dbReference>
<dbReference type="SUPFAM" id="SSF56672">
    <property type="entry name" value="DNA/RNA polymerases"/>
    <property type="match status" value="1"/>
</dbReference>
<sequence length="156" mass="17877">MSQKIHSSGFDNSIKGDKLKEDKFMKECLEMFGIKIEREKMVANKGKRTQAKLCLNNLWGRFSLRNFGLSQCKITDDPNELAKMCDDPSITINSIDELTEEVILINYIKKKDWVEEHDSSNVIISLWTTSAARIHLLHAMQKVVRTTGLSASLHRH</sequence>
<reference evidence="1 2" key="1">
    <citation type="submission" date="2020-08" db="EMBL/GenBank/DDBJ databases">
        <authorList>
            <person name="Koutsovoulos G."/>
            <person name="Danchin GJ E."/>
        </authorList>
    </citation>
    <scope>NUCLEOTIDE SEQUENCE [LARGE SCALE GENOMIC DNA]</scope>
</reference>
<organism evidence="1 2">
    <name type="scientific">Meloidogyne enterolobii</name>
    <name type="common">Root-knot nematode worm</name>
    <name type="synonym">Meloidogyne mayaguensis</name>
    <dbReference type="NCBI Taxonomy" id="390850"/>
    <lineage>
        <taxon>Eukaryota</taxon>
        <taxon>Metazoa</taxon>
        <taxon>Ecdysozoa</taxon>
        <taxon>Nematoda</taxon>
        <taxon>Chromadorea</taxon>
        <taxon>Rhabditida</taxon>
        <taxon>Tylenchina</taxon>
        <taxon>Tylenchomorpha</taxon>
        <taxon>Tylenchoidea</taxon>
        <taxon>Meloidogynidae</taxon>
        <taxon>Meloidogyninae</taxon>
        <taxon>Meloidogyne</taxon>
    </lineage>
</organism>
<proteinExistence type="predicted"/>